<reference evidence="15" key="1">
    <citation type="submission" date="2020-05" db="UniProtKB">
        <authorList>
            <consortium name="EnsemblMetazoa"/>
        </authorList>
    </citation>
    <scope>IDENTIFICATION</scope>
    <source>
        <strain evidence="15">TTRI</strain>
    </source>
</reference>
<dbReference type="GO" id="GO:0035008">
    <property type="term" value="P:positive regulation of melanization defense response"/>
    <property type="evidence" value="ECO:0007669"/>
    <property type="project" value="UniProtKB-ARBA"/>
</dbReference>
<evidence type="ECO:0000256" key="11">
    <source>
        <dbReference type="RuleBase" id="RU366078"/>
    </source>
</evidence>
<organism evidence="15 16">
    <name type="scientific">Glossina austeni</name>
    <name type="common">Savannah tsetse fly</name>
    <dbReference type="NCBI Taxonomy" id="7395"/>
    <lineage>
        <taxon>Eukaryota</taxon>
        <taxon>Metazoa</taxon>
        <taxon>Ecdysozoa</taxon>
        <taxon>Arthropoda</taxon>
        <taxon>Hexapoda</taxon>
        <taxon>Insecta</taxon>
        <taxon>Pterygota</taxon>
        <taxon>Neoptera</taxon>
        <taxon>Endopterygota</taxon>
        <taxon>Diptera</taxon>
        <taxon>Brachycera</taxon>
        <taxon>Muscomorpha</taxon>
        <taxon>Hippoboscoidea</taxon>
        <taxon>Glossinidae</taxon>
        <taxon>Glossina</taxon>
    </lineage>
</organism>
<dbReference type="InterPro" id="IPR043504">
    <property type="entry name" value="Peptidase_S1_PA_chymotrypsin"/>
</dbReference>
<dbReference type="InterPro" id="IPR018114">
    <property type="entry name" value="TRYPSIN_HIS"/>
</dbReference>
<dbReference type="PRINTS" id="PR00722">
    <property type="entry name" value="CHYMOTRYPSIN"/>
</dbReference>
<dbReference type="SUPFAM" id="SSF50494">
    <property type="entry name" value="Trypsin-like serine proteases"/>
    <property type="match status" value="1"/>
</dbReference>
<comment type="subcellular location">
    <subcellularLocation>
        <location evidence="11">Secreted</location>
    </subcellularLocation>
</comment>
<keyword evidence="7" id="KW-1015">Disulfide bond</keyword>
<feature type="region of interest" description="Disordered" evidence="12">
    <location>
        <begin position="96"/>
        <end position="129"/>
    </location>
</feature>
<keyword evidence="16" id="KW-1185">Reference proteome</keyword>
<dbReference type="Pfam" id="PF12032">
    <property type="entry name" value="CLIP"/>
    <property type="match status" value="1"/>
</dbReference>
<comment type="similarity">
    <text evidence="9 11">Belongs to the peptidase S1 family. CLIP subfamily.</text>
</comment>
<dbReference type="Pfam" id="PF00089">
    <property type="entry name" value="Trypsin"/>
    <property type="match status" value="1"/>
</dbReference>
<dbReference type="SMART" id="SM00020">
    <property type="entry name" value="Tryp_SPc"/>
    <property type="match status" value="1"/>
</dbReference>
<dbReference type="InterPro" id="IPR033116">
    <property type="entry name" value="TRYPSIN_SER"/>
</dbReference>
<feature type="compositionally biased region" description="Polar residues" evidence="12">
    <location>
        <begin position="116"/>
        <end position="126"/>
    </location>
</feature>
<proteinExistence type="inferred from homology"/>
<keyword evidence="8" id="KW-0325">Glycoprotein</keyword>
<dbReference type="FunFam" id="3.30.1640.30:FF:000001">
    <property type="entry name" value="Serine protease 7"/>
    <property type="match status" value="1"/>
</dbReference>
<protein>
    <recommendedName>
        <fullName evidence="11">CLIP domain-containing serine protease</fullName>
        <ecNumber evidence="10">3.4.21.-</ecNumber>
    </recommendedName>
</protein>
<dbReference type="PROSITE" id="PS00134">
    <property type="entry name" value="TRYPSIN_HIS"/>
    <property type="match status" value="1"/>
</dbReference>
<evidence type="ECO:0000256" key="1">
    <source>
        <dbReference type="ARBA" id="ARBA00022670"/>
    </source>
</evidence>
<keyword evidence="3 10" id="KW-0378">Hydrolase</keyword>
<evidence type="ECO:0000256" key="6">
    <source>
        <dbReference type="ARBA" id="ARBA00023145"/>
    </source>
</evidence>
<dbReference type="CDD" id="cd00190">
    <property type="entry name" value="Tryp_SPc"/>
    <property type="match status" value="1"/>
</dbReference>
<accession>A0A1A9VW86</accession>
<dbReference type="EnsemblMetazoa" id="GAUT049659-RA">
    <property type="protein sequence ID" value="GAUT049659-PA"/>
    <property type="gene ID" value="GAUT049659"/>
</dbReference>
<dbReference type="EC" id="3.4.21.-" evidence="10"/>
<dbReference type="FunFam" id="2.40.10.10:FF:000028">
    <property type="entry name" value="Serine protease easter"/>
    <property type="match status" value="1"/>
</dbReference>
<keyword evidence="2 11" id="KW-0732">Signal</keyword>
<dbReference type="PROSITE" id="PS50240">
    <property type="entry name" value="TRYPSIN_DOM"/>
    <property type="match status" value="1"/>
</dbReference>
<sequence length="399" mass="44620">MHYSLSVLLVAYTYLAYLQSHTVVAQTGCRNPNRRIGQCISIYNCESLLEVVKEVNLNALELQFLQESQCERGYGQPPYVCCTSDKGYTTTPTIAQRTTTTTSRPLTRVTTPRTWLSASPSPSNGLGNVLPEPPNCGHVTLGDKIYNGNDTGLDQYAWMVLLSYREKNGNEIFNCAGNLINQRYVLTAAHCVIGDIEKEVGQLSKIRLGEYDTNQEIDCIEDDCNEKPVDMGFEEVIPHPDYFKTGNTHRHHDIALIRLAADVKFSYFIRPVCLPLSQQRTAINVGDHLIVAGWGRTLLARQSNVKKQLAVPVTGHEECANKFQTRRISLITSQLCAGGEFSKDSCDGDSGGPLMRQLNNRWYLEGVVSFGTRCGLQGWPGVYTRVTDYVDWIQQNIRP</sequence>
<evidence type="ECO:0000313" key="16">
    <source>
        <dbReference type="Proteomes" id="UP000078200"/>
    </source>
</evidence>
<evidence type="ECO:0000259" key="14">
    <source>
        <dbReference type="PROSITE" id="PS51888"/>
    </source>
</evidence>
<comment type="domain">
    <text evidence="11">The clip domain consists of 35-55 residues which are 'knitted' together usually by 3 conserved disulfide bonds forming a clip-like compact structure.</text>
</comment>
<dbReference type="VEuPathDB" id="VectorBase:GAUT049659"/>
<dbReference type="PROSITE" id="PS51888">
    <property type="entry name" value="CLIP"/>
    <property type="match status" value="1"/>
</dbReference>
<dbReference type="SMART" id="SM00680">
    <property type="entry name" value="CLIP"/>
    <property type="match status" value="1"/>
</dbReference>
<feature type="signal peptide" evidence="11">
    <location>
        <begin position="1"/>
        <end position="20"/>
    </location>
</feature>
<dbReference type="InterPro" id="IPR001314">
    <property type="entry name" value="Peptidase_S1A"/>
</dbReference>
<evidence type="ECO:0000256" key="7">
    <source>
        <dbReference type="ARBA" id="ARBA00023157"/>
    </source>
</evidence>
<evidence type="ECO:0000256" key="3">
    <source>
        <dbReference type="ARBA" id="ARBA00022801"/>
    </source>
</evidence>
<evidence type="ECO:0000256" key="8">
    <source>
        <dbReference type="ARBA" id="ARBA00023180"/>
    </source>
</evidence>
<dbReference type="InterPro" id="IPR009003">
    <property type="entry name" value="Peptidase_S1_PA"/>
</dbReference>
<evidence type="ECO:0000256" key="2">
    <source>
        <dbReference type="ARBA" id="ARBA00022729"/>
    </source>
</evidence>
<dbReference type="InterPro" id="IPR038565">
    <property type="entry name" value="CLIP_sf"/>
</dbReference>
<evidence type="ECO:0000256" key="10">
    <source>
        <dbReference type="RuleBase" id="RU363034"/>
    </source>
</evidence>
<dbReference type="STRING" id="7395.A0A1A9VW86"/>
<name>A0A1A9VW86_GLOAU</name>
<keyword evidence="11" id="KW-0964">Secreted</keyword>
<dbReference type="Gene3D" id="3.30.1640.30">
    <property type="match status" value="1"/>
</dbReference>
<dbReference type="PANTHER" id="PTHR24256">
    <property type="entry name" value="TRYPTASE-RELATED"/>
    <property type="match status" value="1"/>
</dbReference>
<evidence type="ECO:0000256" key="9">
    <source>
        <dbReference type="ARBA" id="ARBA00024195"/>
    </source>
</evidence>
<evidence type="ECO:0000256" key="4">
    <source>
        <dbReference type="ARBA" id="ARBA00022825"/>
    </source>
</evidence>
<dbReference type="GO" id="GO:0006508">
    <property type="term" value="P:proteolysis"/>
    <property type="evidence" value="ECO:0007669"/>
    <property type="project" value="UniProtKB-KW"/>
</dbReference>
<dbReference type="Proteomes" id="UP000078200">
    <property type="component" value="Unassembled WGS sequence"/>
</dbReference>
<dbReference type="InterPro" id="IPR022700">
    <property type="entry name" value="CLIP"/>
</dbReference>
<evidence type="ECO:0000313" key="15">
    <source>
        <dbReference type="EnsemblMetazoa" id="GAUT049659-PA"/>
    </source>
</evidence>
<keyword evidence="4 10" id="KW-0720">Serine protease</keyword>
<dbReference type="AlphaFoldDB" id="A0A1A9VW86"/>
<dbReference type="PROSITE" id="PS00135">
    <property type="entry name" value="TRYPSIN_SER"/>
    <property type="match status" value="1"/>
</dbReference>
<dbReference type="GO" id="GO:0004252">
    <property type="term" value="F:serine-type endopeptidase activity"/>
    <property type="evidence" value="ECO:0007669"/>
    <property type="project" value="UniProtKB-UniRule"/>
</dbReference>
<feature type="chain" id="PRO_5023963511" description="CLIP domain-containing serine protease" evidence="11">
    <location>
        <begin position="21"/>
        <end position="399"/>
    </location>
</feature>
<keyword evidence="5" id="KW-0106">Calcium</keyword>
<evidence type="ECO:0000256" key="12">
    <source>
        <dbReference type="SAM" id="MobiDB-lite"/>
    </source>
</evidence>
<keyword evidence="6" id="KW-0865">Zymogen</keyword>
<evidence type="ECO:0000256" key="5">
    <source>
        <dbReference type="ARBA" id="ARBA00022837"/>
    </source>
</evidence>
<dbReference type="InterPro" id="IPR051487">
    <property type="entry name" value="Ser/Thr_Proteases_Immune/Dev"/>
</dbReference>
<dbReference type="InterPro" id="IPR001254">
    <property type="entry name" value="Trypsin_dom"/>
</dbReference>
<feature type="compositionally biased region" description="Low complexity" evidence="12">
    <location>
        <begin position="96"/>
        <end position="114"/>
    </location>
</feature>
<evidence type="ECO:0000259" key="13">
    <source>
        <dbReference type="PROSITE" id="PS50240"/>
    </source>
</evidence>
<feature type="domain" description="Clip" evidence="14">
    <location>
        <begin position="28"/>
        <end position="82"/>
    </location>
</feature>
<dbReference type="Gene3D" id="2.40.10.10">
    <property type="entry name" value="Trypsin-like serine proteases"/>
    <property type="match status" value="2"/>
</dbReference>
<feature type="domain" description="Peptidase S1" evidence="13">
    <location>
        <begin position="145"/>
        <end position="398"/>
    </location>
</feature>
<dbReference type="GO" id="GO:0005576">
    <property type="term" value="C:extracellular region"/>
    <property type="evidence" value="ECO:0007669"/>
    <property type="project" value="UniProtKB-SubCell"/>
</dbReference>
<keyword evidence="1 10" id="KW-0645">Protease</keyword>
<dbReference type="FunFam" id="2.40.10.10:FF:000084">
    <property type="entry name" value="Serine protease easter"/>
    <property type="match status" value="1"/>
</dbReference>